<dbReference type="GO" id="GO:0008270">
    <property type="term" value="F:zinc ion binding"/>
    <property type="evidence" value="ECO:0007669"/>
    <property type="project" value="InterPro"/>
</dbReference>
<dbReference type="eggNOG" id="KOG2596">
    <property type="taxonomic scope" value="Eukaryota"/>
</dbReference>
<dbReference type="VEuPathDB" id="FungiDB:CTRG_05533"/>
<feature type="compositionally biased region" description="Acidic residues" evidence="9">
    <location>
        <begin position="56"/>
        <end position="72"/>
    </location>
</feature>
<keyword evidence="3" id="KW-0031">Aminopeptidase</keyword>
<keyword evidence="8" id="KW-0482">Metalloprotease</keyword>
<dbReference type="PANTHER" id="PTHR28570:SF4">
    <property type="entry name" value="VACUOLAR AMINOPEPTIDASE 1"/>
    <property type="match status" value="1"/>
</dbReference>
<dbReference type="GeneID" id="8300667"/>
<protein>
    <recommendedName>
        <fullName evidence="12">Vacuolar aminopeptidase 1</fullName>
    </recommendedName>
</protein>
<keyword evidence="5" id="KW-0479">Metal-binding</keyword>
<evidence type="ECO:0000313" key="11">
    <source>
        <dbReference type="Proteomes" id="UP000002037"/>
    </source>
</evidence>
<dbReference type="GO" id="GO:0000324">
    <property type="term" value="C:fungal-type vacuole"/>
    <property type="evidence" value="ECO:0007669"/>
    <property type="project" value="TreeGrafter"/>
</dbReference>
<dbReference type="Gene3D" id="3.40.630.10">
    <property type="entry name" value="Zn peptidases"/>
    <property type="match status" value="1"/>
</dbReference>
<keyword evidence="6" id="KW-0378">Hydrolase</keyword>
<dbReference type="Proteomes" id="UP000002037">
    <property type="component" value="Unassembled WGS sequence"/>
</dbReference>
<dbReference type="SUPFAM" id="SSF101821">
    <property type="entry name" value="Aminopeptidase/glucanase lid domain"/>
    <property type="match status" value="1"/>
</dbReference>
<evidence type="ECO:0000256" key="9">
    <source>
        <dbReference type="SAM" id="MobiDB-lite"/>
    </source>
</evidence>
<dbReference type="Pfam" id="PF02127">
    <property type="entry name" value="Peptidase_M18"/>
    <property type="match status" value="1"/>
</dbReference>
<dbReference type="HOGENOM" id="CLU_019532_3_1_1"/>
<dbReference type="KEGG" id="ctp:CTRG_05533"/>
<evidence type="ECO:0000256" key="3">
    <source>
        <dbReference type="ARBA" id="ARBA00022438"/>
    </source>
</evidence>
<dbReference type="EMBL" id="GG692402">
    <property type="protein sequence ID" value="EER31081.1"/>
    <property type="molecule type" value="Genomic_DNA"/>
</dbReference>
<evidence type="ECO:0000256" key="5">
    <source>
        <dbReference type="ARBA" id="ARBA00022723"/>
    </source>
</evidence>
<dbReference type="Gene3D" id="2.30.250.10">
    <property type="entry name" value="Aminopeptidase i, Domain 2"/>
    <property type="match status" value="1"/>
</dbReference>
<dbReference type="InterPro" id="IPR023358">
    <property type="entry name" value="Peptidase_M18_dom2"/>
</dbReference>
<dbReference type="AlphaFoldDB" id="C5MHH9"/>
<evidence type="ECO:0000256" key="6">
    <source>
        <dbReference type="ARBA" id="ARBA00022801"/>
    </source>
</evidence>
<keyword evidence="4" id="KW-0645">Protease</keyword>
<evidence type="ECO:0000256" key="4">
    <source>
        <dbReference type="ARBA" id="ARBA00022670"/>
    </source>
</evidence>
<dbReference type="FunFam" id="2.30.250.10:FF:000007">
    <property type="entry name" value="Clan MH, family M18, aspartyl aminopeptidase-like metallopeptidase"/>
    <property type="match status" value="1"/>
</dbReference>
<keyword evidence="11" id="KW-1185">Reference proteome</keyword>
<evidence type="ECO:0008006" key="12">
    <source>
        <dbReference type="Google" id="ProtNLM"/>
    </source>
</evidence>
<dbReference type="STRING" id="294747.C5MHH9"/>
<comment type="cofactor">
    <cofactor evidence="1">
        <name>Zn(2+)</name>
        <dbReference type="ChEBI" id="CHEBI:29105"/>
    </cofactor>
</comment>
<name>C5MHH9_CANTT</name>
<accession>C5MHH9</accession>
<evidence type="ECO:0000256" key="2">
    <source>
        <dbReference type="ARBA" id="ARBA00008290"/>
    </source>
</evidence>
<dbReference type="SUPFAM" id="SSF53187">
    <property type="entry name" value="Zn-dependent exopeptidases"/>
    <property type="match status" value="1"/>
</dbReference>
<evidence type="ECO:0000313" key="10">
    <source>
        <dbReference type="EMBL" id="EER31081.1"/>
    </source>
</evidence>
<dbReference type="RefSeq" id="XP_002551235.1">
    <property type="nucleotide sequence ID" value="XM_002551189.1"/>
</dbReference>
<dbReference type="GO" id="GO:0006508">
    <property type="term" value="P:proteolysis"/>
    <property type="evidence" value="ECO:0007669"/>
    <property type="project" value="UniProtKB-KW"/>
</dbReference>
<reference evidence="10 11" key="1">
    <citation type="journal article" date="2009" name="Nature">
        <title>Evolution of pathogenicity and sexual reproduction in eight Candida genomes.</title>
        <authorList>
            <person name="Butler G."/>
            <person name="Rasmussen M.D."/>
            <person name="Lin M.F."/>
            <person name="Santos M.A."/>
            <person name="Sakthikumar S."/>
            <person name="Munro C.A."/>
            <person name="Rheinbay E."/>
            <person name="Grabherr M."/>
            <person name="Forche A."/>
            <person name="Reedy J.L."/>
            <person name="Agrafioti I."/>
            <person name="Arnaud M.B."/>
            <person name="Bates S."/>
            <person name="Brown A.J."/>
            <person name="Brunke S."/>
            <person name="Costanzo M.C."/>
            <person name="Fitzpatrick D.A."/>
            <person name="de Groot P.W."/>
            <person name="Harris D."/>
            <person name="Hoyer L.L."/>
            <person name="Hube B."/>
            <person name="Klis F.M."/>
            <person name="Kodira C."/>
            <person name="Lennard N."/>
            <person name="Logue M.E."/>
            <person name="Martin R."/>
            <person name="Neiman A.M."/>
            <person name="Nikolaou E."/>
            <person name="Quail M.A."/>
            <person name="Quinn J."/>
            <person name="Santos M.C."/>
            <person name="Schmitzberger F.F."/>
            <person name="Sherlock G."/>
            <person name="Shah P."/>
            <person name="Silverstein K.A."/>
            <person name="Skrzypek M.S."/>
            <person name="Soll D."/>
            <person name="Staggs R."/>
            <person name="Stansfield I."/>
            <person name="Stumpf M.P."/>
            <person name="Sudbery P.E."/>
            <person name="Srikantha T."/>
            <person name="Zeng Q."/>
            <person name="Berman J."/>
            <person name="Berriman M."/>
            <person name="Heitman J."/>
            <person name="Gow N.A."/>
            <person name="Lorenz M.C."/>
            <person name="Birren B.W."/>
            <person name="Kellis M."/>
            <person name="Cuomo C.A."/>
        </authorList>
    </citation>
    <scope>NUCLEOTIDE SEQUENCE [LARGE SCALE GENOMIC DNA]</scope>
    <source>
        <strain evidence="11">ATCC MYA-3404 / T1</strain>
    </source>
</reference>
<keyword evidence="7" id="KW-0862">Zinc</keyword>
<feature type="compositionally biased region" description="Polar residues" evidence="9">
    <location>
        <begin position="1"/>
        <end position="21"/>
    </location>
</feature>
<evidence type="ECO:0000256" key="7">
    <source>
        <dbReference type="ARBA" id="ARBA00022833"/>
    </source>
</evidence>
<evidence type="ECO:0000256" key="1">
    <source>
        <dbReference type="ARBA" id="ARBA00001947"/>
    </source>
</evidence>
<organism evidence="10 11">
    <name type="scientific">Candida tropicalis (strain ATCC MYA-3404 / T1)</name>
    <name type="common">Yeast</name>
    <dbReference type="NCBI Taxonomy" id="294747"/>
    <lineage>
        <taxon>Eukaryota</taxon>
        <taxon>Fungi</taxon>
        <taxon>Dikarya</taxon>
        <taxon>Ascomycota</taxon>
        <taxon>Saccharomycotina</taxon>
        <taxon>Pichiomycetes</taxon>
        <taxon>Debaryomycetaceae</taxon>
        <taxon>Candida/Lodderomyces clade</taxon>
        <taxon>Candida</taxon>
    </lineage>
</organism>
<dbReference type="GO" id="GO:0070006">
    <property type="term" value="F:metalloaminopeptidase activity"/>
    <property type="evidence" value="ECO:0007669"/>
    <property type="project" value="TreeGrafter"/>
</dbReference>
<evidence type="ECO:0000256" key="8">
    <source>
        <dbReference type="ARBA" id="ARBA00023049"/>
    </source>
</evidence>
<dbReference type="OrthoDB" id="9880441at2759"/>
<gene>
    <name evidence="10" type="ORF">CTRG_05533</name>
</gene>
<dbReference type="InterPro" id="IPR001948">
    <property type="entry name" value="Peptidase_M18"/>
</dbReference>
<proteinExistence type="inferred from homology"/>
<comment type="similarity">
    <text evidence="2">Belongs to the peptidase M18 family.</text>
</comment>
<sequence length="591" mass="65984">MPDQSTIKMNTEPNSIDQQDGFTLLTRSRGGSIMSTTPDTSDYEEADNLSTPDISTVDETEFEEETSDEENNETNQYNLLESNYNLQFPDMSGTISRLSPPPAEPQPESSFDDYYETYSSEYIKFMNGQPTTNHTITHFKSVLSNNGFSYLPDNKPIRDLGPGLYFTSKDDQCLIAFAIGGNWKPQNGSCFIGSHCDAITLKLNPRGSNREKVNGYELLGVAPYSGPFNNQWLNRDLGISGSVLIRDEKTGKISRKLINSTDPIAFIPQLAPHFGLGDKKYNPQTQMVPICGFSTSEEEEEEELSATEEEKNSKFYKRHSLSLLRYITNLAKVPLSSILDFDLELMDVQPSHRGGLSNEFIYSSRLDDRLCAFSSVYGLIEFTQRFYLDKDIESYDGLTGIYLANNEEIGSGTRTGAKGGFLIDVLKSIVSDKVRYNTMESIANLTTNTVFLSTDVTHALNPNFKNIYLDKNFPLPNTGPSIKFDSNCHVLSDSLGNEFLTRIIDNLSGIKLQHFHIRNDSRSGGTIGPIMSDSLRGINGAKLIIDVGLPILSMHSIRGIAGYKDPGIGVRFFKEVFETWQKTINEMENGK</sequence>
<feature type="region of interest" description="Disordered" evidence="9">
    <location>
        <begin position="1"/>
        <end position="73"/>
    </location>
</feature>
<dbReference type="PANTHER" id="PTHR28570">
    <property type="entry name" value="ASPARTYL AMINOPEPTIDASE"/>
    <property type="match status" value="1"/>
</dbReference>
<dbReference type="PRINTS" id="PR00932">
    <property type="entry name" value="AMINO1PTASE"/>
</dbReference>